<protein>
    <submittedName>
        <fullName evidence="2">Uncharacterized protein</fullName>
    </submittedName>
</protein>
<dbReference type="AlphaFoldDB" id="A0A4V6NAX7"/>
<sequence>MRRIRHPIAHLLVLANTAWADAPPPSGLCAVTETTYFSCLTDGDNWLSLCGRPLGKLQFRKGVGGRLELRYPDDMAAGMRSFQYAHYQRYQTERVEIEFHAQGIDYTLFDYHEGKAREAGLRASLPAGRESERRCIGQTASRLLELETILPCSPDNALNGGRCP</sequence>
<accession>A0A4V6NAX7</accession>
<dbReference type="RefSeq" id="WP_131447590.1">
    <property type="nucleotide sequence ID" value="NZ_SJZB01000042.1"/>
</dbReference>
<dbReference type="Proteomes" id="UP000295443">
    <property type="component" value="Unassembled WGS sequence"/>
</dbReference>
<keyword evidence="1" id="KW-0732">Signal</keyword>
<evidence type="ECO:0000313" key="2">
    <source>
        <dbReference type="EMBL" id="TCJ12796.1"/>
    </source>
</evidence>
<name>A0A4V6NAX7_9PROT</name>
<feature type="chain" id="PRO_5020373406" evidence="1">
    <location>
        <begin position="21"/>
        <end position="164"/>
    </location>
</feature>
<keyword evidence="3" id="KW-1185">Reference proteome</keyword>
<gene>
    <name evidence="2" type="ORF">EZJ19_11185</name>
</gene>
<comment type="caution">
    <text evidence="2">The sequence shown here is derived from an EMBL/GenBank/DDBJ whole genome shotgun (WGS) entry which is preliminary data.</text>
</comment>
<dbReference type="OrthoDB" id="8997932at2"/>
<evidence type="ECO:0000313" key="3">
    <source>
        <dbReference type="Proteomes" id="UP000295443"/>
    </source>
</evidence>
<evidence type="ECO:0000256" key="1">
    <source>
        <dbReference type="SAM" id="SignalP"/>
    </source>
</evidence>
<organism evidence="2 3">
    <name type="scientific">Parasulfuritortus cantonensis</name>
    <dbReference type="NCBI Taxonomy" id="2528202"/>
    <lineage>
        <taxon>Bacteria</taxon>
        <taxon>Pseudomonadati</taxon>
        <taxon>Pseudomonadota</taxon>
        <taxon>Betaproteobacteria</taxon>
        <taxon>Nitrosomonadales</taxon>
        <taxon>Thiobacillaceae</taxon>
        <taxon>Parasulfuritortus</taxon>
    </lineage>
</organism>
<feature type="signal peptide" evidence="1">
    <location>
        <begin position="1"/>
        <end position="20"/>
    </location>
</feature>
<proteinExistence type="predicted"/>
<reference evidence="2 3" key="1">
    <citation type="submission" date="2019-03" db="EMBL/GenBank/DDBJ databases">
        <title>Genome sequence of Thiobacillaceae bacterium LSR1, a sulfur-oxidizing bacterium isolated from freshwater sediment.</title>
        <authorList>
            <person name="Li S."/>
        </authorList>
    </citation>
    <scope>NUCLEOTIDE SEQUENCE [LARGE SCALE GENOMIC DNA]</scope>
    <source>
        <strain evidence="2 3">LSR1</strain>
    </source>
</reference>
<dbReference type="EMBL" id="SJZB01000042">
    <property type="protein sequence ID" value="TCJ12796.1"/>
    <property type="molecule type" value="Genomic_DNA"/>
</dbReference>